<dbReference type="KEGG" id="rba:RB13300"/>
<dbReference type="InParanoid" id="Q7UHC7"/>
<dbReference type="Proteomes" id="UP000001025">
    <property type="component" value="Chromosome"/>
</dbReference>
<evidence type="ECO:0000313" key="2">
    <source>
        <dbReference type="Proteomes" id="UP000001025"/>
    </source>
</evidence>
<evidence type="ECO:0000313" key="1">
    <source>
        <dbReference type="EMBL" id="CAD78046.1"/>
    </source>
</evidence>
<keyword evidence="2" id="KW-1185">Reference proteome</keyword>
<dbReference type="HOGENOM" id="CLU_2901248_0_0_0"/>
<proteinExistence type="predicted"/>
<dbReference type="AlphaFoldDB" id="Q7UHC7"/>
<dbReference type="EnsemblBacteria" id="CAD78046">
    <property type="protein sequence ID" value="CAD78046"/>
    <property type="gene ID" value="RB13300"/>
</dbReference>
<gene>
    <name evidence="1" type="ordered locus">RB13300</name>
</gene>
<name>Q7UHC7_RHOBA</name>
<reference evidence="1 2" key="1">
    <citation type="journal article" date="2003" name="Proc. Natl. Acad. Sci. U.S.A.">
        <title>Complete genome sequence of the marine planctomycete Pirellula sp. strain 1.</title>
        <authorList>
            <person name="Gloeckner F.O."/>
            <person name="Kube M."/>
            <person name="Bauer M."/>
            <person name="Teeling H."/>
            <person name="Lombardot T."/>
            <person name="Ludwig W."/>
            <person name="Gade D."/>
            <person name="Beck A."/>
            <person name="Borzym K."/>
            <person name="Heitmann K."/>
            <person name="Rabus R."/>
            <person name="Schlesner H."/>
            <person name="Amann R."/>
            <person name="Reinhardt R."/>
        </authorList>
    </citation>
    <scope>NUCLEOTIDE SEQUENCE [LARGE SCALE GENOMIC DNA]</scope>
    <source>
        <strain evidence="2">DSM 10527 / NCIMB 13988 / SH1</strain>
    </source>
</reference>
<dbReference type="EMBL" id="BX294156">
    <property type="protein sequence ID" value="CAD78046.1"/>
    <property type="molecule type" value="Genomic_DNA"/>
</dbReference>
<sequence length="62" mass="7099">MHSTLPTPVDWKVNSLDYQICLSRKSIHKNPISTATPMTQSTRLPITRNCKKKTENMDSVVR</sequence>
<protein>
    <submittedName>
        <fullName evidence="1">Uncharacterized protein</fullName>
    </submittedName>
</protein>
<organism evidence="1 2">
    <name type="scientific">Rhodopirellula baltica (strain DSM 10527 / NCIMB 13988 / SH1)</name>
    <dbReference type="NCBI Taxonomy" id="243090"/>
    <lineage>
        <taxon>Bacteria</taxon>
        <taxon>Pseudomonadati</taxon>
        <taxon>Planctomycetota</taxon>
        <taxon>Planctomycetia</taxon>
        <taxon>Pirellulales</taxon>
        <taxon>Pirellulaceae</taxon>
        <taxon>Rhodopirellula</taxon>
    </lineage>
</organism>
<accession>Q7UHC7</accession>